<dbReference type="HAMAP" id="MF_00014">
    <property type="entry name" value="Ribosome_mat_RimM"/>
    <property type="match status" value="1"/>
</dbReference>
<keyword evidence="4 5" id="KW-0143">Chaperone</keyword>
<evidence type="ECO:0000313" key="9">
    <source>
        <dbReference type="Proteomes" id="UP000824260"/>
    </source>
</evidence>
<dbReference type="GO" id="GO:0042274">
    <property type="term" value="P:ribosomal small subunit biogenesis"/>
    <property type="evidence" value="ECO:0007669"/>
    <property type="project" value="UniProtKB-UniRule"/>
</dbReference>
<evidence type="ECO:0000256" key="3">
    <source>
        <dbReference type="ARBA" id="ARBA00022552"/>
    </source>
</evidence>
<name>A0A9D0ZPW5_9FIRM</name>
<dbReference type="GO" id="GO:0043022">
    <property type="term" value="F:ribosome binding"/>
    <property type="evidence" value="ECO:0007669"/>
    <property type="project" value="InterPro"/>
</dbReference>
<dbReference type="GO" id="GO:0006364">
    <property type="term" value="P:rRNA processing"/>
    <property type="evidence" value="ECO:0007669"/>
    <property type="project" value="UniProtKB-UniRule"/>
</dbReference>
<comment type="similarity">
    <text evidence="5">Belongs to the RimM family.</text>
</comment>
<dbReference type="SUPFAM" id="SSF50346">
    <property type="entry name" value="PRC-barrel domain"/>
    <property type="match status" value="1"/>
</dbReference>
<organism evidence="8 9">
    <name type="scientific">Candidatus Pullichristensenella stercorigallinarum</name>
    <dbReference type="NCBI Taxonomy" id="2840909"/>
    <lineage>
        <taxon>Bacteria</taxon>
        <taxon>Bacillati</taxon>
        <taxon>Bacillota</taxon>
        <taxon>Clostridia</taxon>
        <taxon>Candidatus Pullichristensenella</taxon>
    </lineage>
</organism>
<keyword evidence="3 5" id="KW-0698">rRNA processing</keyword>
<evidence type="ECO:0000313" key="8">
    <source>
        <dbReference type="EMBL" id="HIQ83461.1"/>
    </source>
</evidence>
<dbReference type="PANTHER" id="PTHR33692:SF1">
    <property type="entry name" value="RIBOSOME MATURATION FACTOR RIMM"/>
    <property type="match status" value="1"/>
</dbReference>
<dbReference type="SUPFAM" id="SSF50447">
    <property type="entry name" value="Translation proteins"/>
    <property type="match status" value="1"/>
</dbReference>
<comment type="subcellular location">
    <subcellularLocation>
        <location evidence="5">Cytoplasm</location>
    </subcellularLocation>
</comment>
<reference evidence="8" key="2">
    <citation type="journal article" date="2021" name="PeerJ">
        <title>Extensive microbial diversity within the chicken gut microbiome revealed by metagenomics and culture.</title>
        <authorList>
            <person name="Gilroy R."/>
            <person name="Ravi A."/>
            <person name="Getino M."/>
            <person name="Pursley I."/>
            <person name="Horton D.L."/>
            <person name="Alikhan N.F."/>
            <person name="Baker D."/>
            <person name="Gharbi K."/>
            <person name="Hall N."/>
            <person name="Watson M."/>
            <person name="Adriaenssens E.M."/>
            <person name="Foster-Nyarko E."/>
            <person name="Jarju S."/>
            <person name="Secka A."/>
            <person name="Antonio M."/>
            <person name="Oren A."/>
            <person name="Chaudhuri R.R."/>
            <person name="La Ragione R."/>
            <person name="Hildebrand F."/>
            <person name="Pallen M.J."/>
        </authorList>
    </citation>
    <scope>NUCLEOTIDE SEQUENCE</scope>
    <source>
        <strain evidence="8">ChiSjej6B24-2974</strain>
    </source>
</reference>
<comment type="subunit">
    <text evidence="5">Binds ribosomal protein uS19.</text>
</comment>
<evidence type="ECO:0000259" key="6">
    <source>
        <dbReference type="Pfam" id="PF01782"/>
    </source>
</evidence>
<dbReference type="GO" id="GO:0005737">
    <property type="term" value="C:cytoplasm"/>
    <property type="evidence" value="ECO:0007669"/>
    <property type="project" value="UniProtKB-SubCell"/>
</dbReference>
<dbReference type="GO" id="GO:0005840">
    <property type="term" value="C:ribosome"/>
    <property type="evidence" value="ECO:0007669"/>
    <property type="project" value="InterPro"/>
</dbReference>
<evidence type="ECO:0000256" key="2">
    <source>
        <dbReference type="ARBA" id="ARBA00022517"/>
    </source>
</evidence>
<comment type="function">
    <text evidence="5">An accessory protein needed during the final step in the assembly of 30S ribosomal subunit, possibly for assembly of the head region. Essential for efficient processing of 16S rRNA. May be needed both before and after RbfA during the maturation of 16S rRNA. It has affinity for free ribosomal 30S subunits but not for 70S ribosomes.</text>
</comment>
<gene>
    <name evidence="5 8" type="primary">rimM</name>
    <name evidence="8" type="ORF">IAA52_10225</name>
</gene>
<dbReference type="InterPro" id="IPR011033">
    <property type="entry name" value="PRC_barrel-like_sf"/>
</dbReference>
<dbReference type="Gene3D" id="2.40.30.60">
    <property type="entry name" value="RimM"/>
    <property type="match status" value="1"/>
</dbReference>
<dbReference type="AlphaFoldDB" id="A0A9D0ZPW5"/>
<dbReference type="InterPro" id="IPR011961">
    <property type="entry name" value="RimM"/>
</dbReference>
<dbReference type="EMBL" id="DVFZ01000100">
    <property type="protein sequence ID" value="HIQ83461.1"/>
    <property type="molecule type" value="Genomic_DNA"/>
</dbReference>
<keyword evidence="1 5" id="KW-0963">Cytoplasm</keyword>
<reference evidence="8" key="1">
    <citation type="submission" date="2020-10" db="EMBL/GenBank/DDBJ databases">
        <authorList>
            <person name="Gilroy R."/>
        </authorList>
    </citation>
    <scope>NUCLEOTIDE SEQUENCE</scope>
    <source>
        <strain evidence="8">ChiSjej6B24-2974</strain>
    </source>
</reference>
<dbReference type="Gene3D" id="2.30.30.240">
    <property type="entry name" value="PRC-barrel domain"/>
    <property type="match status" value="1"/>
</dbReference>
<proteinExistence type="inferred from homology"/>
<dbReference type="InterPro" id="IPR036976">
    <property type="entry name" value="RimM_N_sf"/>
</dbReference>
<evidence type="ECO:0000259" key="7">
    <source>
        <dbReference type="Pfam" id="PF24986"/>
    </source>
</evidence>
<protein>
    <recommendedName>
        <fullName evidence="5">Ribosome maturation factor RimM</fullName>
    </recommendedName>
</protein>
<dbReference type="InterPro" id="IPR002676">
    <property type="entry name" value="RimM_N"/>
</dbReference>
<keyword evidence="2 5" id="KW-0690">Ribosome biogenesis</keyword>
<evidence type="ECO:0000256" key="1">
    <source>
        <dbReference type="ARBA" id="ARBA00022490"/>
    </source>
</evidence>
<comment type="caution">
    <text evidence="8">The sequence shown here is derived from an EMBL/GenBank/DDBJ whole genome shotgun (WGS) entry which is preliminary data.</text>
</comment>
<dbReference type="Pfam" id="PF24986">
    <property type="entry name" value="PRC_RimM"/>
    <property type="match status" value="1"/>
</dbReference>
<evidence type="ECO:0000256" key="4">
    <source>
        <dbReference type="ARBA" id="ARBA00023186"/>
    </source>
</evidence>
<dbReference type="InterPro" id="IPR056792">
    <property type="entry name" value="PRC_RimM"/>
</dbReference>
<evidence type="ECO:0000256" key="5">
    <source>
        <dbReference type="HAMAP-Rule" id="MF_00014"/>
    </source>
</evidence>
<dbReference type="NCBIfam" id="TIGR02273">
    <property type="entry name" value="16S_RimM"/>
    <property type="match status" value="1"/>
</dbReference>
<dbReference type="PANTHER" id="PTHR33692">
    <property type="entry name" value="RIBOSOME MATURATION FACTOR RIMM"/>
    <property type="match status" value="1"/>
</dbReference>
<dbReference type="Pfam" id="PF01782">
    <property type="entry name" value="RimM"/>
    <property type="match status" value="1"/>
</dbReference>
<dbReference type="Proteomes" id="UP000824260">
    <property type="component" value="Unassembled WGS sequence"/>
</dbReference>
<comment type="domain">
    <text evidence="5">The PRC barrel domain binds ribosomal protein uS19.</text>
</comment>
<feature type="domain" description="RimM N-terminal" evidence="6">
    <location>
        <begin position="6"/>
        <end position="87"/>
    </location>
</feature>
<accession>A0A9D0ZPW5</accession>
<feature type="domain" description="Ribosome maturation factor RimM PRC barrel" evidence="7">
    <location>
        <begin position="101"/>
        <end position="157"/>
    </location>
</feature>
<sequence length="174" mass="19245">MENYLVIGEITKPQGVRGEIKLRPITCDVERFDGLTLAYLKRGEEYVPLRLTVNRRAADAVFLSIEGVTDRNAAEKLRGELLYIDRAHAVPLDEDTNFLCDLIGLRGVDDEGGEWGTLRDVLQPGGNDVYVFQGPRGEVLVPALKSVVKKVDLASGEMVLAAARMREVAVFDED</sequence>
<dbReference type="InterPro" id="IPR009000">
    <property type="entry name" value="Transl_B-barrel_sf"/>
</dbReference>